<dbReference type="KEGG" id="samy:DB32_003501"/>
<organism evidence="1 2">
    <name type="scientific">Sandaracinus amylolyticus</name>
    <dbReference type="NCBI Taxonomy" id="927083"/>
    <lineage>
        <taxon>Bacteria</taxon>
        <taxon>Pseudomonadati</taxon>
        <taxon>Myxococcota</taxon>
        <taxon>Polyangia</taxon>
        <taxon>Polyangiales</taxon>
        <taxon>Sandaracinaceae</taxon>
        <taxon>Sandaracinus</taxon>
    </lineage>
</organism>
<evidence type="ECO:0000313" key="2">
    <source>
        <dbReference type="Proteomes" id="UP000034883"/>
    </source>
</evidence>
<dbReference type="AlphaFoldDB" id="A0A0F6W3H7"/>
<dbReference type="STRING" id="927083.DB32_003501"/>
<reference evidence="1 2" key="1">
    <citation type="submission" date="2015-03" db="EMBL/GenBank/DDBJ databases">
        <title>Genome assembly of Sandaracinus amylolyticus DSM 53668.</title>
        <authorList>
            <person name="Sharma G."/>
            <person name="Subramanian S."/>
        </authorList>
    </citation>
    <scope>NUCLEOTIDE SEQUENCE [LARGE SCALE GENOMIC DNA]</scope>
    <source>
        <strain evidence="1 2">DSM 53668</strain>
    </source>
</reference>
<keyword evidence="1" id="KW-0032">Aminotransferase</keyword>
<evidence type="ECO:0000313" key="1">
    <source>
        <dbReference type="EMBL" id="AKF06352.1"/>
    </source>
</evidence>
<accession>A0A0F6W3H7</accession>
<dbReference type="Gene3D" id="2.60.120.380">
    <property type="match status" value="1"/>
</dbReference>
<proteinExistence type="predicted"/>
<dbReference type="EMBL" id="CP011125">
    <property type="protein sequence ID" value="AKF06352.1"/>
    <property type="molecule type" value="Genomic_DNA"/>
</dbReference>
<dbReference type="Proteomes" id="UP000034883">
    <property type="component" value="Chromosome"/>
</dbReference>
<gene>
    <name evidence="1" type="ORF">DB32_003501</name>
</gene>
<name>A0A0F6W3H7_9BACT</name>
<keyword evidence="2" id="KW-1185">Reference proteome</keyword>
<keyword evidence="1" id="KW-0808">Transferase</keyword>
<protein>
    <submittedName>
        <fullName evidence="1">Glucosamine-fructose-6-phosphate aminotransferase</fullName>
    </submittedName>
</protein>
<dbReference type="GO" id="GO:0008483">
    <property type="term" value="F:transaminase activity"/>
    <property type="evidence" value="ECO:0007669"/>
    <property type="project" value="UniProtKB-KW"/>
</dbReference>
<sequence>MMDVRNVAPIALRGSVMFEARTPTPRGLSNELELRPSRGIVVRVLDRDGRALVQTRTTPDGRFEVQAPGNAALVEVRAQTAEDEVTVTRDAQGAQIHAVRVPASASEITIVARDHEGSFAGALHLLDTMHRGIETVRAWSGRALPPVYAYWDRGVTREWSYYRGERPEGSGRFCVELLGGDPGAQATSDTDEHDEAIVLHELGHFVMDRLTGDSSVGGQHPRGALIDPGLAWEEGRATWFATAVLGAPAYRDTIGLAPHGRMRVDESLETPMGPRGMGSETSVAGVLWDLADGDGTLPDDDADGIALGAAPLLQAMIEIARVDGAFPSLPTFLRYLVASGRVPESGVRTMLARTGEPPSVLPEGDIAPWPLDLRAGEAAQGKIDGLTQPAPSGGANRPDTGFDAIRAYRVRVERRSMLSVRLVIRGSGGDADRTDLDLELRDARARVLDAARGRASSEAVGRVVEPGWYVVYVRDGGRGNRADYELHVTTSPR</sequence>